<organism evidence="2 3">
    <name type="scientific">Methanocalculus taiwanensis</name>
    <dbReference type="NCBI Taxonomy" id="106207"/>
    <lineage>
        <taxon>Archaea</taxon>
        <taxon>Methanobacteriati</taxon>
        <taxon>Methanobacteriota</taxon>
        <taxon>Stenosarchaea group</taxon>
        <taxon>Methanomicrobia</taxon>
        <taxon>Methanomicrobiales</taxon>
        <taxon>Methanocalculaceae</taxon>
        <taxon>Methanocalculus</taxon>
    </lineage>
</organism>
<protein>
    <submittedName>
        <fullName evidence="2">Cobaltochelatase subunit CobN</fullName>
    </submittedName>
</protein>
<dbReference type="CDD" id="cd10150">
    <property type="entry name" value="CobN_like"/>
    <property type="match status" value="1"/>
</dbReference>
<evidence type="ECO:0000313" key="3">
    <source>
        <dbReference type="Proteomes" id="UP001524383"/>
    </source>
</evidence>
<comment type="caution">
    <text evidence="2">The sequence shown here is derived from an EMBL/GenBank/DDBJ whole genome shotgun (WGS) entry which is preliminary data.</text>
</comment>
<dbReference type="Pfam" id="PF02514">
    <property type="entry name" value="CobN-Mg_chel"/>
    <property type="match status" value="1"/>
</dbReference>
<dbReference type="RefSeq" id="WP_255333035.1">
    <property type="nucleotide sequence ID" value="NZ_VOTZ01000019.1"/>
</dbReference>
<proteinExistence type="predicted"/>
<evidence type="ECO:0000259" key="1">
    <source>
        <dbReference type="Pfam" id="PF02514"/>
    </source>
</evidence>
<feature type="domain" description="CobN/magnesium chelatase" evidence="1">
    <location>
        <begin position="101"/>
        <end position="1169"/>
    </location>
</feature>
<reference evidence="2 3" key="1">
    <citation type="submission" date="2019-08" db="EMBL/GenBank/DDBJ databases">
        <authorList>
            <person name="Chen S.-C."/>
            <person name="Lai M.-C."/>
            <person name="You Y.-T."/>
        </authorList>
    </citation>
    <scope>NUCLEOTIDE SEQUENCE [LARGE SCALE GENOMIC DNA]</scope>
    <source>
        <strain evidence="2 3">P2F9704a</strain>
    </source>
</reference>
<dbReference type="InterPro" id="IPR003672">
    <property type="entry name" value="CobN/Mg_chltase"/>
</dbReference>
<evidence type="ECO:0000313" key="2">
    <source>
        <dbReference type="EMBL" id="MCQ1539071.1"/>
    </source>
</evidence>
<dbReference type="Proteomes" id="UP001524383">
    <property type="component" value="Unassembled WGS sequence"/>
</dbReference>
<sequence>MKIAAIVWGSDAVLLTQAARAESVELSVMGTHEITESHARNAFLQYQQDADIILLHPSQHAIWDDLIPHIRNDLPIISFGYDQAFWTLSTVPYPVVSAVSAYATHGGEENYRRMIRLLRKVVSGDASIPEPPEILPWEGIYHPDLAEASADPNHYWRLKPKRHTGTIGIVFSRTYWANGDTMAVDALIRKIEAYADVIAIFCLSGGDTELGARPGPEVAADWFGSDVGVIINLQPVFRSGIQGAAEGCFKDLNVPVIHPLLLYHQTQQEWLDSSLGLPSMELAWSVALPEMQGMIEMLPFGSEEVNVAFGTHDPIDERINRIAARAHSWLTLQTKAPSERRVAIILHNKPCSSVEATVGAGAHLDTLESTARILKRMEKEGYAVDPPSDGKKLIDTILERRAISEFRWTTAASIVRSGGALALIDLDEYLGWFDELDSSVRTRMTEAWGSPPGEEIDGIPPAMVYNNQIIVTGVSYGNAIVCVQPKRGCAGSRCDGSVCKLLHDPEVPPTHQYLATYRWLERVFGADMIIHVGTHGNLEFLPGKSAAPSDSCFPDNMIGTVPHLYIYNADNPPEGTIAKRRAAATLIDHMQTVMQASGLYGELKELETLLDEYTRAKTSDPVRAHDLQHLIKDAVTAAGLAEETDMPVGHLGFHAFIERVHQILGRISSTRIPDGMHIFGERPSGEDRARFIHAAARFDDALSSALFGSDYQNESPEKRELGEYVFVQAILEGATEDDAVQAACGRHPLPGTRVQIILMAELIRSLNEGIDDSDEMGALLSGLDGGFIAPGPSGLITRGRPDILPTGRNFYSLDPATVPTKAAWMVGQRLTDALLATFIEEHGAYPRSVAMYWQSTDLMWADGEQFAQILHLIGVRPIWKAGKVVSFEIIPVHQLGRPRVDVTIRVSAILRDCFFSAIELLDRAFTAVSELDESDEENPIRAHTLESGTSRRLYSSRPGTYGNGINLAVFASAWKDEKDLSQIFIEWNGYSYGNGDSGSQDLLGFSALLATVQATFNKTATDEYDLTGCCCYFGTHGGMTAAARHLSGKRIESYYGDTRTPSRVEVRTLAEEIRRVVRSKILNPAWIEGMKRHGYKGAGDIAKRVGTIYGWEASTGEVDDRIFDDITRTFILDEENRAFFRDNNPFALEEIGRRLLEAEARGLWTPDPELSSGLREAYLETEGWLEDQMDGENGQMQGGSIHMMSLDEVREKIKR</sequence>
<name>A0ABD4TK14_9EURY</name>
<dbReference type="PANTHER" id="PTHR44119:SF7">
    <property type="entry name" value="MAGNESIUM CHELATASE SUBUNIT"/>
    <property type="match status" value="1"/>
</dbReference>
<dbReference type="EMBL" id="VOTZ01000019">
    <property type="protein sequence ID" value="MCQ1539071.1"/>
    <property type="molecule type" value="Genomic_DNA"/>
</dbReference>
<keyword evidence="3" id="KW-1185">Reference proteome</keyword>
<dbReference type="AlphaFoldDB" id="A0ABD4TK14"/>
<dbReference type="PANTHER" id="PTHR44119">
    <property type="entry name" value="MAGNESIUM-CHELATASE SUBUNIT CHLH, CHLOROPLASTIC"/>
    <property type="match status" value="1"/>
</dbReference>
<gene>
    <name evidence="2" type="ORF">FTO68_08775</name>
</gene>
<accession>A0ABD4TK14</accession>